<sequence length="163" mass="18025">MIYLLDANVLIRAHEDYYPLDGVPQFWDWLLVTAAAGQIKMPTEIHAEIKISTGDLGNWASDLAVIDALVLQEDIDPALLNQVLEQGYGPDLTEADIEKIGRDGFLVAYALAAPDNRTVITKENSKPSAQKGNRKIPDVCNAVGVQWSRDFPVFKELGFKISK</sequence>
<reference evidence="1 2" key="1">
    <citation type="submission" date="2015-10" db="EMBL/GenBank/DDBJ databases">
        <title>The world's first case of liver abscess caused by Pannonibacter phragmitetus.</title>
        <authorList>
            <person name="Ming D."/>
            <person name="Wang M."/>
            <person name="Zhou Y."/>
            <person name="Jiang T."/>
            <person name="Hu S."/>
        </authorList>
    </citation>
    <scope>NUCLEOTIDE SEQUENCE [LARGE SCALE GENOMIC DNA]</scope>
    <source>
        <strain evidence="1 2">31801</strain>
    </source>
</reference>
<keyword evidence="2" id="KW-1185">Reference proteome</keyword>
<gene>
    <name evidence="1" type="ORF">APZ00_19125</name>
</gene>
<protein>
    <submittedName>
        <fullName evidence="1">DNA-binding protein</fullName>
    </submittedName>
</protein>
<accession>A0A0U3ERP4</accession>
<dbReference type="Pfam" id="PF14367">
    <property type="entry name" value="DUF4411"/>
    <property type="match status" value="1"/>
</dbReference>
<dbReference type="Proteomes" id="UP000064921">
    <property type="component" value="Chromosome"/>
</dbReference>
<dbReference type="GO" id="GO:0003677">
    <property type="term" value="F:DNA binding"/>
    <property type="evidence" value="ECO:0007669"/>
    <property type="project" value="UniProtKB-KW"/>
</dbReference>
<dbReference type="EMBL" id="CP013068">
    <property type="protein sequence ID" value="ALV28895.1"/>
    <property type="molecule type" value="Genomic_DNA"/>
</dbReference>
<keyword evidence="1" id="KW-0238">DNA-binding</keyword>
<dbReference type="AlphaFoldDB" id="A0A0U3ERP4"/>
<dbReference type="STRING" id="121719.APZ00_19125"/>
<dbReference type="RefSeq" id="WP_058899871.1">
    <property type="nucleotide sequence ID" value="NZ_CP013068.1"/>
</dbReference>
<proteinExistence type="predicted"/>
<dbReference type="InterPro" id="IPR016541">
    <property type="entry name" value="UCP008505"/>
</dbReference>
<dbReference type="KEGG" id="pphr:APZ00_19125"/>
<name>A0A0U3ERP4_9HYPH</name>
<evidence type="ECO:0000313" key="1">
    <source>
        <dbReference type="EMBL" id="ALV28895.1"/>
    </source>
</evidence>
<evidence type="ECO:0000313" key="2">
    <source>
        <dbReference type="Proteomes" id="UP000064921"/>
    </source>
</evidence>
<organism evidence="1 2">
    <name type="scientific">Pannonibacter phragmitetus</name>
    <dbReference type="NCBI Taxonomy" id="121719"/>
    <lineage>
        <taxon>Bacteria</taxon>
        <taxon>Pseudomonadati</taxon>
        <taxon>Pseudomonadota</taxon>
        <taxon>Alphaproteobacteria</taxon>
        <taxon>Hyphomicrobiales</taxon>
        <taxon>Stappiaceae</taxon>
        <taxon>Pannonibacter</taxon>
    </lineage>
</organism>